<dbReference type="Proteomes" id="UP000030104">
    <property type="component" value="Unassembled WGS sequence"/>
</dbReference>
<comment type="caution">
    <text evidence="1">The sequence shown here is derived from an EMBL/GenBank/DDBJ whole genome shotgun (WGS) entry which is preliminary data.</text>
</comment>
<protein>
    <submittedName>
        <fullName evidence="1">Uncharacterized protein</fullName>
    </submittedName>
</protein>
<reference evidence="1 2" key="1">
    <citation type="journal article" date="2015" name="Mol. Plant Microbe Interact.">
        <title>Genome, transcriptome, and functional analyses of Penicillium expansum provide new insights into secondary metabolism and pathogenicity.</title>
        <authorList>
            <person name="Ballester A.R."/>
            <person name="Marcet-Houben M."/>
            <person name="Levin E."/>
            <person name="Sela N."/>
            <person name="Selma-Lazaro C."/>
            <person name="Carmona L."/>
            <person name="Wisniewski M."/>
            <person name="Droby S."/>
            <person name="Gonzalez-Candelas L."/>
            <person name="Gabaldon T."/>
        </authorList>
    </citation>
    <scope>NUCLEOTIDE SEQUENCE [LARGE SCALE GENOMIC DNA]</scope>
    <source>
        <strain evidence="1 2">PHI-1</strain>
    </source>
</reference>
<dbReference type="HOGENOM" id="CLU_2250976_0_0_1"/>
<name>A0A0A2L8B6_PENIT</name>
<sequence>MASLTEFLFHNPLSTRSKCLSIRCTPHLNSFSTPSFAEPKLSELVPTLTVESNFASSSTALKCALDTRNPHIFHSISQLSTLQLQLPPPPASPLQPMLLLSATL</sequence>
<proteinExistence type="predicted"/>
<dbReference type="EMBL" id="JQGA01000342">
    <property type="protein sequence ID" value="KGO76169.1"/>
    <property type="molecule type" value="Genomic_DNA"/>
</dbReference>
<gene>
    <name evidence="1" type="ORF">PITC_091940</name>
</gene>
<accession>A0A0A2L8B6</accession>
<dbReference type="AlphaFoldDB" id="A0A0A2L8B6"/>
<dbReference type="OrthoDB" id="4343111at2759"/>
<evidence type="ECO:0000313" key="1">
    <source>
        <dbReference type="EMBL" id="KGO76169.1"/>
    </source>
</evidence>
<evidence type="ECO:0000313" key="2">
    <source>
        <dbReference type="Proteomes" id="UP000030104"/>
    </source>
</evidence>
<organism evidence="1 2">
    <name type="scientific">Penicillium italicum</name>
    <name type="common">Blue mold</name>
    <dbReference type="NCBI Taxonomy" id="40296"/>
    <lineage>
        <taxon>Eukaryota</taxon>
        <taxon>Fungi</taxon>
        <taxon>Dikarya</taxon>
        <taxon>Ascomycota</taxon>
        <taxon>Pezizomycotina</taxon>
        <taxon>Eurotiomycetes</taxon>
        <taxon>Eurotiomycetidae</taxon>
        <taxon>Eurotiales</taxon>
        <taxon>Aspergillaceae</taxon>
        <taxon>Penicillium</taxon>
    </lineage>
</organism>
<keyword evidence="2" id="KW-1185">Reference proteome</keyword>